<feature type="signal peptide" evidence="1">
    <location>
        <begin position="1"/>
        <end position="20"/>
    </location>
</feature>
<dbReference type="InterPro" id="IPR013320">
    <property type="entry name" value="ConA-like_dom_sf"/>
</dbReference>
<dbReference type="Proteomes" id="UP001210865">
    <property type="component" value="Chromosome"/>
</dbReference>
<name>A0ABY7NH47_9SPHN</name>
<protein>
    <recommendedName>
        <fullName evidence="4">DUF3750 domain-containing protein</fullName>
    </recommendedName>
</protein>
<dbReference type="SUPFAM" id="SSF49899">
    <property type="entry name" value="Concanavalin A-like lectins/glucanases"/>
    <property type="match status" value="1"/>
</dbReference>
<reference evidence="2 3" key="1">
    <citation type="submission" date="2022-12" db="EMBL/GenBank/DDBJ databases">
        <title>Sphingomonas abieness sp. nov., an endophytic bacterium isolated from Abies koreana.</title>
        <authorList>
            <person name="Jiang L."/>
            <person name="Lee J."/>
        </authorList>
    </citation>
    <scope>NUCLEOTIDE SEQUENCE [LARGE SCALE GENOMIC DNA]</scope>
    <source>
        <strain evidence="3">PAMB 00755</strain>
    </source>
</reference>
<organism evidence="2 3">
    <name type="scientific">Sphingomonas abietis</name>
    <dbReference type="NCBI Taxonomy" id="3012344"/>
    <lineage>
        <taxon>Bacteria</taxon>
        <taxon>Pseudomonadati</taxon>
        <taxon>Pseudomonadota</taxon>
        <taxon>Alphaproteobacteria</taxon>
        <taxon>Sphingomonadales</taxon>
        <taxon>Sphingomonadaceae</taxon>
        <taxon>Sphingomonas</taxon>
    </lineage>
</organism>
<accession>A0ABY7NH47</accession>
<feature type="chain" id="PRO_5045976151" description="DUF3750 domain-containing protein" evidence="1">
    <location>
        <begin position="21"/>
        <end position="261"/>
    </location>
</feature>
<evidence type="ECO:0000313" key="2">
    <source>
        <dbReference type="EMBL" id="WBO20859.1"/>
    </source>
</evidence>
<keyword evidence="1" id="KW-0732">Signal</keyword>
<evidence type="ECO:0000256" key="1">
    <source>
        <dbReference type="SAM" id="SignalP"/>
    </source>
</evidence>
<dbReference type="Gene3D" id="2.60.120.180">
    <property type="match status" value="1"/>
</dbReference>
<sequence>MILAAVIVVAAMLWGTTPSAGVGQMKVPPKTPFTKGQYYLYVQPWGGESYAPTRMWSRNADSAIVDFKHFPANTLISWRWPPFPPRNDVGVWAYDALSYGNYDGSSPEQPVVPIKVKDLKALAQSFDWSMSNRFGDGNVLTEFYIDPPTVPVTAHKVEIGFFLHVPDNTRRFFESVPLVGHYVDDRGRHWTVRKGGTFCMFAPDGYRDIPSGGLDMLHALRWLRSKGVVGGDDIFPGLAFGAEAVQGFGQLRVNRWQVVMK</sequence>
<evidence type="ECO:0000313" key="3">
    <source>
        <dbReference type="Proteomes" id="UP001210865"/>
    </source>
</evidence>
<dbReference type="RefSeq" id="WP_270075509.1">
    <property type="nucleotide sequence ID" value="NZ_CP115174.1"/>
</dbReference>
<gene>
    <name evidence="2" type="ORF">PBT88_11610</name>
</gene>
<dbReference type="InterPro" id="IPR013319">
    <property type="entry name" value="GH11/12"/>
</dbReference>
<dbReference type="EMBL" id="CP115174">
    <property type="protein sequence ID" value="WBO20859.1"/>
    <property type="molecule type" value="Genomic_DNA"/>
</dbReference>
<keyword evidence="3" id="KW-1185">Reference proteome</keyword>
<evidence type="ECO:0008006" key="4">
    <source>
        <dbReference type="Google" id="ProtNLM"/>
    </source>
</evidence>
<proteinExistence type="predicted"/>